<dbReference type="AlphaFoldDB" id="A0AB34J9F5"/>
<keyword evidence="12" id="KW-1185">Reference proteome</keyword>
<keyword evidence="4 10" id="KW-0732">Signal</keyword>
<feature type="chain" id="PRO_5044250883" description="cellulose 1,4-beta-cellobiosidase (non-reducing end)" evidence="10">
    <location>
        <begin position="22"/>
        <end position="394"/>
    </location>
</feature>
<name>A0AB34J9F5_PRYPA</name>
<evidence type="ECO:0000256" key="5">
    <source>
        <dbReference type="ARBA" id="ARBA00022801"/>
    </source>
</evidence>
<comment type="catalytic activity">
    <reaction evidence="1">
        <text>Hydrolysis of (1-&gt;4)-beta-D-glucosidic linkages in cellulose and cellotetraose, releasing cellobiose from the non-reducing ends of the chains.</text>
        <dbReference type="EC" id="3.2.1.91"/>
    </reaction>
</comment>
<dbReference type="Gene3D" id="2.70.100.10">
    <property type="entry name" value="Glycoside hydrolase, family 7, domain"/>
    <property type="match status" value="2"/>
</dbReference>
<accession>A0AB34J9F5</accession>
<comment type="caution">
    <text evidence="11">The sequence shown here is derived from an EMBL/GenBank/DDBJ whole genome shotgun (WGS) entry which is preliminary data.</text>
</comment>
<gene>
    <name evidence="11" type="ORF">AB1Y20_004163</name>
</gene>
<dbReference type="SUPFAM" id="SSF49899">
    <property type="entry name" value="Concanavalin A-like lectins/glucanases"/>
    <property type="match status" value="1"/>
</dbReference>
<evidence type="ECO:0000256" key="9">
    <source>
        <dbReference type="ARBA" id="ARBA00023326"/>
    </source>
</evidence>
<proteinExistence type="inferred from homology"/>
<evidence type="ECO:0000313" key="11">
    <source>
        <dbReference type="EMBL" id="KAL1515100.1"/>
    </source>
</evidence>
<evidence type="ECO:0000256" key="4">
    <source>
        <dbReference type="ARBA" id="ARBA00022729"/>
    </source>
</evidence>
<evidence type="ECO:0000256" key="2">
    <source>
        <dbReference type="ARBA" id="ARBA00006044"/>
    </source>
</evidence>
<dbReference type="EMBL" id="JBGBPQ010000012">
    <property type="protein sequence ID" value="KAL1515100.1"/>
    <property type="molecule type" value="Genomic_DNA"/>
</dbReference>
<keyword evidence="8" id="KW-0326">Glycosidase</keyword>
<evidence type="ECO:0000256" key="7">
    <source>
        <dbReference type="ARBA" id="ARBA00023277"/>
    </source>
</evidence>
<keyword evidence="7" id="KW-0119">Carbohydrate metabolism</keyword>
<dbReference type="Proteomes" id="UP001515480">
    <property type="component" value="Unassembled WGS sequence"/>
</dbReference>
<evidence type="ECO:0000256" key="3">
    <source>
        <dbReference type="ARBA" id="ARBA00012561"/>
    </source>
</evidence>
<dbReference type="InterPro" id="IPR013320">
    <property type="entry name" value="ConA-like_dom_sf"/>
</dbReference>
<dbReference type="InterPro" id="IPR037019">
    <property type="entry name" value="Glyco_hydro_7_sf"/>
</dbReference>
<keyword evidence="5" id="KW-0378">Hydrolase</keyword>
<comment type="similarity">
    <text evidence="2">Belongs to the glycosyl hydrolase 7 (cellulase C) family.</text>
</comment>
<dbReference type="EC" id="3.2.1.91" evidence="3"/>
<keyword evidence="9" id="KW-0624">Polysaccharide degradation</keyword>
<sequence>MYRANACTLLALCLLVASKCPEWCDDWVCDGSWCTGGRKPDDCLGCGACPDWCASWECDGSLWCAGGEWPEPCQGCACPEWCHGWRCDRELWCRDGAVPEVCEPCSKKQAAAATPLTGGELKTYGPVPSAGATVGWVTDHAKNAAPSVSKGPGPLGVLTVTGDTRMYLVNDYDNREWQDLTYVRFDLRKNPLVVSVDLSHVPCGCVACVYLVAMRDPDPSGSQYCDMAENVGVGYGGGVCYEIDIFEANNNAMQSALHTKLGGEFGSGECDRNGCFARIGGPQSPEELQSVYGKGMIIDTTRMFKVRTSLDEDGALSISLEQDGNVVQSFSRSMAGNPQGSGVPDSALWAALEANGKLALVASLWSGEDQSWLDGPDCKQCDLASASYTLQAHM</sequence>
<organism evidence="11 12">
    <name type="scientific">Prymnesium parvum</name>
    <name type="common">Toxic golden alga</name>
    <dbReference type="NCBI Taxonomy" id="97485"/>
    <lineage>
        <taxon>Eukaryota</taxon>
        <taxon>Haptista</taxon>
        <taxon>Haptophyta</taxon>
        <taxon>Prymnesiophyceae</taxon>
        <taxon>Prymnesiales</taxon>
        <taxon>Prymnesiaceae</taxon>
        <taxon>Prymnesium</taxon>
    </lineage>
</organism>
<evidence type="ECO:0000256" key="8">
    <source>
        <dbReference type="ARBA" id="ARBA00023295"/>
    </source>
</evidence>
<keyword evidence="6" id="KW-0136">Cellulose degradation</keyword>
<reference evidence="11 12" key="1">
    <citation type="journal article" date="2024" name="Science">
        <title>Giant polyketide synthase enzymes in the biosynthesis of giant marine polyether toxins.</title>
        <authorList>
            <person name="Fallon T.R."/>
            <person name="Shende V.V."/>
            <person name="Wierzbicki I.H."/>
            <person name="Pendleton A.L."/>
            <person name="Watervoot N.F."/>
            <person name="Auber R.P."/>
            <person name="Gonzalez D.J."/>
            <person name="Wisecaver J.H."/>
            <person name="Moore B.S."/>
        </authorList>
    </citation>
    <scope>NUCLEOTIDE SEQUENCE [LARGE SCALE GENOMIC DNA]</scope>
    <source>
        <strain evidence="11 12">12B1</strain>
    </source>
</reference>
<evidence type="ECO:0000256" key="1">
    <source>
        <dbReference type="ARBA" id="ARBA00001641"/>
    </source>
</evidence>
<evidence type="ECO:0000256" key="10">
    <source>
        <dbReference type="SAM" id="SignalP"/>
    </source>
</evidence>
<dbReference type="PANTHER" id="PTHR33753:SF2">
    <property type="entry name" value="GLYCOSIDE HYDROLASE FAMILY 7 PROTEIN"/>
    <property type="match status" value="1"/>
</dbReference>
<dbReference type="GO" id="GO:0030245">
    <property type="term" value="P:cellulose catabolic process"/>
    <property type="evidence" value="ECO:0007669"/>
    <property type="project" value="UniProtKB-KW"/>
</dbReference>
<dbReference type="PANTHER" id="PTHR33753">
    <property type="entry name" value="1,4-BETA-D-GLUCAN CELLOBIOHYDROLASE B"/>
    <property type="match status" value="1"/>
</dbReference>
<evidence type="ECO:0000256" key="6">
    <source>
        <dbReference type="ARBA" id="ARBA00023001"/>
    </source>
</evidence>
<feature type="signal peptide" evidence="10">
    <location>
        <begin position="1"/>
        <end position="21"/>
    </location>
</feature>
<evidence type="ECO:0000313" key="12">
    <source>
        <dbReference type="Proteomes" id="UP001515480"/>
    </source>
</evidence>
<dbReference type="GO" id="GO:0016162">
    <property type="term" value="F:cellulose 1,4-beta-cellobiosidase activity"/>
    <property type="evidence" value="ECO:0007669"/>
    <property type="project" value="UniProtKB-EC"/>
</dbReference>
<dbReference type="InterPro" id="IPR001722">
    <property type="entry name" value="Glyco_hydro_7"/>
</dbReference>
<protein>
    <recommendedName>
        <fullName evidence="3">cellulose 1,4-beta-cellobiosidase (non-reducing end)</fullName>
        <ecNumber evidence="3">3.2.1.91</ecNumber>
    </recommendedName>
</protein>